<organism evidence="9 10">
    <name type="scientific">Brevibacterium senegalense</name>
    <dbReference type="NCBI Taxonomy" id="1033736"/>
    <lineage>
        <taxon>Bacteria</taxon>
        <taxon>Bacillati</taxon>
        <taxon>Actinomycetota</taxon>
        <taxon>Actinomycetes</taxon>
        <taxon>Micrococcales</taxon>
        <taxon>Brevibacteriaceae</taxon>
        <taxon>Brevibacterium</taxon>
    </lineage>
</organism>
<evidence type="ECO:0000256" key="6">
    <source>
        <dbReference type="ARBA" id="ARBA00023136"/>
    </source>
</evidence>
<evidence type="ECO:0000256" key="7">
    <source>
        <dbReference type="SAM" id="Phobius"/>
    </source>
</evidence>
<gene>
    <name evidence="9" type="ORF">K8V08_12825</name>
</gene>
<keyword evidence="5 7" id="KW-1133">Transmembrane helix</keyword>
<reference evidence="9" key="2">
    <citation type="submission" date="2021-09" db="EMBL/GenBank/DDBJ databases">
        <authorList>
            <person name="Gilroy R."/>
        </authorList>
    </citation>
    <scope>NUCLEOTIDE SEQUENCE</scope>
    <source>
        <strain evidence="9">ChiGjej5B5-7349</strain>
    </source>
</reference>
<feature type="transmembrane region" description="Helical" evidence="7">
    <location>
        <begin position="232"/>
        <end position="256"/>
    </location>
</feature>
<reference evidence="9" key="1">
    <citation type="journal article" date="2021" name="PeerJ">
        <title>Extensive microbial diversity within the chicken gut microbiome revealed by metagenomics and culture.</title>
        <authorList>
            <person name="Gilroy R."/>
            <person name="Ravi A."/>
            <person name="Getino M."/>
            <person name="Pursley I."/>
            <person name="Horton D.L."/>
            <person name="Alikhan N.F."/>
            <person name="Baker D."/>
            <person name="Gharbi K."/>
            <person name="Hall N."/>
            <person name="Watson M."/>
            <person name="Adriaenssens E.M."/>
            <person name="Foster-Nyarko E."/>
            <person name="Jarju S."/>
            <person name="Secka A."/>
            <person name="Antonio M."/>
            <person name="Oren A."/>
            <person name="Chaudhuri R.R."/>
            <person name="La Ragione R."/>
            <person name="Hildebrand F."/>
            <person name="Pallen M.J."/>
        </authorList>
    </citation>
    <scope>NUCLEOTIDE SEQUENCE</scope>
    <source>
        <strain evidence="9">ChiGjej5B5-7349</strain>
    </source>
</reference>
<evidence type="ECO:0000256" key="5">
    <source>
        <dbReference type="ARBA" id="ARBA00022989"/>
    </source>
</evidence>
<keyword evidence="4 7" id="KW-0812">Transmembrane</keyword>
<feature type="transmembrane region" description="Helical" evidence="7">
    <location>
        <begin position="284"/>
        <end position="309"/>
    </location>
</feature>
<evidence type="ECO:0000313" key="10">
    <source>
        <dbReference type="Proteomes" id="UP000784435"/>
    </source>
</evidence>
<dbReference type="Pfam" id="PF02687">
    <property type="entry name" value="FtsX"/>
    <property type="match status" value="1"/>
</dbReference>
<proteinExistence type="predicted"/>
<protein>
    <submittedName>
        <fullName evidence="9">ABC transporter permease</fullName>
    </submittedName>
</protein>
<comment type="caution">
    <text evidence="9">The sequence shown here is derived from an EMBL/GenBank/DDBJ whole genome shotgun (WGS) entry which is preliminary data.</text>
</comment>
<feature type="domain" description="ABC3 transporter permease C-terminal" evidence="8">
    <location>
        <begin position="235"/>
        <end position="343"/>
    </location>
</feature>
<sequence>MFLARRDMVFARGRFALITAVVLLITLLIGLLSGLTGGLAQQNISAIQSLERDRIVLEAETYDESQLSQDQVDAWRGSPSVASVREVGILRFQIDPTEGDAAGVNAAILGGTEDSPERDGHVRLSATAAEDLGATDGDTVTVLGLDLTVDVLDEDRWYAHSPVAYVTGDDWQEMETRLGRDDSVATALAIDLTDNADEEQLEQLATQTSTTVNGTVDSLLAISSFRSEIGSLLLMVGMLFGISALVVGAFFTVWTMQRTGDVAVLKALGASTPSLLKDALGQSLAVLIAGVGGGILLTTGLGLAIAGVLPFVVSWYTTALPAALLIILGLAGAAFALRSVTKADALTALGSAR</sequence>
<keyword evidence="6 7" id="KW-0472">Membrane</keyword>
<keyword evidence="3" id="KW-1003">Cell membrane</keyword>
<dbReference type="PANTHER" id="PTHR43738:SF1">
    <property type="entry name" value="HEMIN TRANSPORT SYSTEM PERMEASE PROTEIN HRTB-RELATED"/>
    <property type="match status" value="1"/>
</dbReference>
<evidence type="ECO:0000256" key="4">
    <source>
        <dbReference type="ARBA" id="ARBA00022692"/>
    </source>
</evidence>
<evidence type="ECO:0000259" key="8">
    <source>
        <dbReference type="Pfam" id="PF02687"/>
    </source>
</evidence>
<feature type="transmembrane region" description="Helical" evidence="7">
    <location>
        <begin position="315"/>
        <end position="337"/>
    </location>
</feature>
<evidence type="ECO:0000313" key="9">
    <source>
        <dbReference type="EMBL" id="HJG81285.1"/>
    </source>
</evidence>
<dbReference type="InterPro" id="IPR051125">
    <property type="entry name" value="ABC-4/HrtB_transporter"/>
</dbReference>
<dbReference type="EMBL" id="DYUK01000294">
    <property type="protein sequence ID" value="HJG81285.1"/>
    <property type="molecule type" value="Genomic_DNA"/>
</dbReference>
<dbReference type="GO" id="GO:0005886">
    <property type="term" value="C:plasma membrane"/>
    <property type="evidence" value="ECO:0007669"/>
    <property type="project" value="UniProtKB-SubCell"/>
</dbReference>
<accession>A0A921MFP4</accession>
<evidence type="ECO:0000256" key="2">
    <source>
        <dbReference type="ARBA" id="ARBA00022448"/>
    </source>
</evidence>
<name>A0A921MFP4_9MICO</name>
<dbReference type="AlphaFoldDB" id="A0A921MFP4"/>
<comment type="subcellular location">
    <subcellularLocation>
        <location evidence="1">Cell membrane</location>
        <topology evidence="1">Multi-pass membrane protein</topology>
    </subcellularLocation>
</comment>
<dbReference type="Proteomes" id="UP000784435">
    <property type="component" value="Unassembled WGS sequence"/>
</dbReference>
<evidence type="ECO:0000256" key="3">
    <source>
        <dbReference type="ARBA" id="ARBA00022475"/>
    </source>
</evidence>
<keyword evidence="2" id="KW-0813">Transport</keyword>
<dbReference type="PANTHER" id="PTHR43738">
    <property type="entry name" value="ABC TRANSPORTER, MEMBRANE PROTEIN"/>
    <property type="match status" value="1"/>
</dbReference>
<evidence type="ECO:0000256" key="1">
    <source>
        <dbReference type="ARBA" id="ARBA00004651"/>
    </source>
</evidence>
<dbReference type="InterPro" id="IPR003838">
    <property type="entry name" value="ABC3_permease_C"/>
</dbReference>